<evidence type="ECO:0000256" key="6">
    <source>
        <dbReference type="ARBA" id="ARBA00022842"/>
    </source>
</evidence>
<evidence type="ECO:0000256" key="2">
    <source>
        <dbReference type="ARBA" id="ARBA00022722"/>
    </source>
</evidence>
<reference evidence="13 14" key="1">
    <citation type="submission" date="2015-08" db="EMBL/GenBank/DDBJ databases">
        <title>Next Generation Sequencing and Analysis of the Genome of Puccinia sorghi L Schw, the Causal Agent of Maize Common Rust.</title>
        <authorList>
            <person name="Rochi L."/>
            <person name="Burguener G."/>
            <person name="Darino M."/>
            <person name="Turjanski A."/>
            <person name="Kreff E."/>
            <person name="Dieguez M.J."/>
            <person name="Sacco F."/>
        </authorList>
    </citation>
    <scope>NUCLEOTIDE SEQUENCE [LARGE SCALE GENOMIC DNA]</scope>
    <source>
        <strain evidence="13 14">RO10H11247</strain>
    </source>
</reference>
<feature type="compositionally biased region" description="Polar residues" evidence="11">
    <location>
        <begin position="271"/>
        <end position="280"/>
    </location>
</feature>
<accession>A0A0L6UP83</accession>
<dbReference type="OrthoDB" id="3053679at2759"/>
<keyword evidence="8" id="KW-0695">RNA-directed DNA polymerase</keyword>
<feature type="compositionally biased region" description="Polar residues" evidence="11">
    <location>
        <begin position="287"/>
        <end position="298"/>
    </location>
</feature>
<proteinExistence type="predicted"/>
<organism evidence="13 14">
    <name type="scientific">Puccinia sorghi</name>
    <dbReference type="NCBI Taxonomy" id="27349"/>
    <lineage>
        <taxon>Eukaryota</taxon>
        <taxon>Fungi</taxon>
        <taxon>Dikarya</taxon>
        <taxon>Basidiomycota</taxon>
        <taxon>Pucciniomycotina</taxon>
        <taxon>Pucciniomycetes</taxon>
        <taxon>Pucciniales</taxon>
        <taxon>Pucciniaceae</taxon>
        <taxon>Puccinia</taxon>
    </lineage>
</organism>
<keyword evidence="4" id="KW-0255">Endonuclease</keyword>
<evidence type="ECO:0000313" key="13">
    <source>
        <dbReference type="EMBL" id="KNZ49660.1"/>
    </source>
</evidence>
<dbReference type="Pfam" id="PF25597">
    <property type="entry name" value="SH3_retrovirus"/>
    <property type="match status" value="1"/>
</dbReference>
<name>A0A0L6UP83_9BASI</name>
<dbReference type="EMBL" id="LAVV01010020">
    <property type="protein sequence ID" value="KNZ49660.1"/>
    <property type="molecule type" value="Genomic_DNA"/>
</dbReference>
<evidence type="ECO:0000256" key="8">
    <source>
        <dbReference type="ARBA" id="ARBA00022918"/>
    </source>
</evidence>
<dbReference type="GO" id="GO:0015074">
    <property type="term" value="P:DNA integration"/>
    <property type="evidence" value="ECO:0007669"/>
    <property type="project" value="UniProtKB-KW"/>
</dbReference>
<keyword evidence="7" id="KW-0229">DNA integration</keyword>
<evidence type="ECO:0000256" key="10">
    <source>
        <dbReference type="ARBA" id="ARBA00023172"/>
    </source>
</evidence>
<keyword evidence="6" id="KW-0460">Magnesium</keyword>
<evidence type="ECO:0000256" key="3">
    <source>
        <dbReference type="ARBA" id="ARBA00022723"/>
    </source>
</evidence>
<evidence type="ECO:0000256" key="5">
    <source>
        <dbReference type="ARBA" id="ARBA00022801"/>
    </source>
</evidence>
<dbReference type="InterPro" id="IPR057670">
    <property type="entry name" value="SH3_retrovirus"/>
</dbReference>
<keyword evidence="3" id="KW-0479">Metal-binding</keyword>
<keyword evidence="1" id="KW-0548">Nucleotidyltransferase</keyword>
<feature type="region of interest" description="Disordered" evidence="11">
    <location>
        <begin position="271"/>
        <end position="304"/>
    </location>
</feature>
<evidence type="ECO:0000256" key="7">
    <source>
        <dbReference type="ARBA" id="ARBA00022908"/>
    </source>
</evidence>
<dbReference type="PANTHER" id="PTHR42648:SF11">
    <property type="entry name" value="TRANSPOSON TY4-P GAG-POL POLYPROTEIN"/>
    <property type="match status" value="1"/>
</dbReference>
<keyword evidence="10" id="KW-0233">DNA recombination</keyword>
<keyword evidence="9" id="KW-0808">Transferase</keyword>
<evidence type="ECO:0000256" key="1">
    <source>
        <dbReference type="ARBA" id="ARBA00022695"/>
    </source>
</evidence>
<dbReference type="GO" id="GO:0046872">
    <property type="term" value="F:metal ion binding"/>
    <property type="evidence" value="ECO:0007669"/>
    <property type="project" value="UniProtKB-KW"/>
</dbReference>
<dbReference type="VEuPathDB" id="FungiDB:VP01_486g1"/>
<feature type="domain" description="Retroviral polymerase SH3-like" evidence="12">
    <location>
        <begin position="179"/>
        <end position="233"/>
    </location>
</feature>
<evidence type="ECO:0000256" key="9">
    <source>
        <dbReference type="ARBA" id="ARBA00022932"/>
    </source>
</evidence>
<keyword evidence="14" id="KW-1185">Reference proteome</keyword>
<dbReference type="Proteomes" id="UP000037035">
    <property type="component" value="Unassembled WGS sequence"/>
</dbReference>
<dbReference type="PANTHER" id="PTHR42648">
    <property type="entry name" value="TRANSPOSASE, PUTATIVE-RELATED"/>
    <property type="match status" value="1"/>
</dbReference>
<dbReference type="GO" id="GO:0004519">
    <property type="term" value="F:endonuclease activity"/>
    <property type="evidence" value="ECO:0007669"/>
    <property type="project" value="UniProtKB-KW"/>
</dbReference>
<gene>
    <name evidence="13" type="ORF">VP01_486g1</name>
</gene>
<dbReference type="GO" id="GO:0003887">
    <property type="term" value="F:DNA-directed DNA polymerase activity"/>
    <property type="evidence" value="ECO:0007669"/>
    <property type="project" value="UniProtKB-KW"/>
</dbReference>
<keyword evidence="2" id="KW-0540">Nuclease</keyword>
<dbReference type="GO" id="GO:0003964">
    <property type="term" value="F:RNA-directed DNA polymerase activity"/>
    <property type="evidence" value="ECO:0007669"/>
    <property type="project" value="UniProtKB-KW"/>
</dbReference>
<evidence type="ECO:0000313" key="14">
    <source>
        <dbReference type="Proteomes" id="UP000037035"/>
    </source>
</evidence>
<keyword evidence="5" id="KW-0378">Hydrolase</keyword>
<dbReference type="InterPro" id="IPR039537">
    <property type="entry name" value="Retrotran_Ty1/copia-like"/>
</dbReference>
<dbReference type="AlphaFoldDB" id="A0A0L6UP83"/>
<evidence type="ECO:0000259" key="12">
    <source>
        <dbReference type="Pfam" id="PF25597"/>
    </source>
</evidence>
<keyword evidence="9" id="KW-0239">DNA-directed DNA polymerase</keyword>
<sequence>MFTDCLKVTGDGFVHVITKANSIIKLKAIHVPDLINTLISLGRLYKHGCEIHCTGTSSFDIVNNRIVFFKASIVGGTCMVRINTTYQGIKANIWIEVSKVSMQHLLSIKISLTCVSLSSSGCIPSSRQSRLPTAYWGEAVNTAVFLENITPTQTLSWKSPHKAWFGRAFDYTCLCPFGCKAFVNILKKLCEGKFSDTAKPGILLGYQPGMHNWRILLQGGKVEHCHDVVFDEADLRGDSLFFPADNLSELDTAVQMDFQEDEDLMSLPQLANNVSSGQPESSRHSQPENQTRMGNQTGSGQGAEQHFVCY</sequence>
<dbReference type="GO" id="GO:0016787">
    <property type="term" value="F:hydrolase activity"/>
    <property type="evidence" value="ECO:0007669"/>
    <property type="project" value="UniProtKB-KW"/>
</dbReference>
<evidence type="ECO:0000256" key="11">
    <source>
        <dbReference type="SAM" id="MobiDB-lite"/>
    </source>
</evidence>
<evidence type="ECO:0000256" key="4">
    <source>
        <dbReference type="ARBA" id="ARBA00022759"/>
    </source>
</evidence>
<dbReference type="GO" id="GO:0006310">
    <property type="term" value="P:DNA recombination"/>
    <property type="evidence" value="ECO:0007669"/>
    <property type="project" value="UniProtKB-KW"/>
</dbReference>
<protein>
    <recommendedName>
        <fullName evidence="12">Retroviral polymerase SH3-like domain-containing protein</fullName>
    </recommendedName>
</protein>
<comment type="caution">
    <text evidence="13">The sequence shown here is derived from an EMBL/GenBank/DDBJ whole genome shotgun (WGS) entry which is preliminary data.</text>
</comment>